<dbReference type="EMBL" id="RXIC02000020">
    <property type="protein sequence ID" value="KAB1221424.1"/>
    <property type="molecule type" value="Genomic_DNA"/>
</dbReference>
<sequence length="94" mass="10548">MAEEEAVSGGGQERATAKKRGQKPQRPFLRRKAGVEHRRGPHKQPRTTARTLDPLAARGARVAARAVVVEPEKLRCIDLDRLRAPRGRVFDDSW</sequence>
<evidence type="ECO:0000256" key="1">
    <source>
        <dbReference type="SAM" id="MobiDB-lite"/>
    </source>
</evidence>
<comment type="caution">
    <text evidence="2">The sequence shown here is derived from an EMBL/GenBank/DDBJ whole genome shotgun (WGS) entry which is preliminary data.</text>
</comment>
<evidence type="ECO:0000313" key="3">
    <source>
        <dbReference type="Proteomes" id="UP000516437"/>
    </source>
</evidence>
<protein>
    <submittedName>
        <fullName evidence="2">Uncharacterized protein</fullName>
    </submittedName>
</protein>
<feature type="compositionally biased region" description="Basic residues" evidence="1">
    <location>
        <begin position="17"/>
        <end position="32"/>
    </location>
</feature>
<dbReference type="Proteomes" id="UP000516437">
    <property type="component" value="Chromosome 2"/>
</dbReference>
<evidence type="ECO:0000313" key="2">
    <source>
        <dbReference type="EMBL" id="KAB1221424.1"/>
    </source>
</evidence>
<proteinExistence type="predicted"/>
<dbReference type="AlphaFoldDB" id="A0A6A1W834"/>
<keyword evidence="3" id="KW-1185">Reference proteome</keyword>
<reference evidence="2 3" key="1">
    <citation type="journal article" date="2019" name="Plant Biotechnol. J.">
        <title>The red bayberry genome and genetic basis of sex determination.</title>
        <authorList>
            <person name="Jia H.M."/>
            <person name="Jia H.J."/>
            <person name="Cai Q.L."/>
            <person name="Wang Y."/>
            <person name="Zhao H.B."/>
            <person name="Yang W.F."/>
            <person name="Wang G.Y."/>
            <person name="Li Y.H."/>
            <person name="Zhan D.L."/>
            <person name="Shen Y.T."/>
            <person name="Niu Q.F."/>
            <person name="Chang L."/>
            <person name="Qiu J."/>
            <person name="Zhao L."/>
            <person name="Xie H.B."/>
            <person name="Fu W.Y."/>
            <person name="Jin J."/>
            <person name="Li X.W."/>
            <person name="Jiao Y."/>
            <person name="Zhou C.C."/>
            <person name="Tu T."/>
            <person name="Chai C.Y."/>
            <person name="Gao J.L."/>
            <person name="Fan L.J."/>
            <person name="van de Weg E."/>
            <person name="Wang J.Y."/>
            <person name="Gao Z.S."/>
        </authorList>
    </citation>
    <scope>NUCLEOTIDE SEQUENCE [LARGE SCALE GENOMIC DNA]</scope>
    <source>
        <tissue evidence="2">Leaves</tissue>
    </source>
</reference>
<accession>A0A6A1W834</accession>
<feature type="region of interest" description="Disordered" evidence="1">
    <location>
        <begin position="1"/>
        <end position="53"/>
    </location>
</feature>
<organism evidence="2 3">
    <name type="scientific">Morella rubra</name>
    <name type="common">Chinese bayberry</name>
    <dbReference type="NCBI Taxonomy" id="262757"/>
    <lineage>
        <taxon>Eukaryota</taxon>
        <taxon>Viridiplantae</taxon>
        <taxon>Streptophyta</taxon>
        <taxon>Embryophyta</taxon>
        <taxon>Tracheophyta</taxon>
        <taxon>Spermatophyta</taxon>
        <taxon>Magnoliopsida</taxon>
        <taxon>eudicotyledons</taxon>
        <taxon>Gunneridae</taxon>
        <taxon>Pentapetalae</taxon>
        <taxon>rosids</taxon>
        <taxon>fabids</taxon>
        <taxon>Fagales</taxon>
        <taxon>Myricaceae</taxon>
        <taxon>Morella</taxon>
    </lineage>
</organism>
<name>A0A6A1W834_9ROSI</name>
<gene>
    <name evidence="2" type="ORF">CJ030_MR2G013148</name>
</gene>